<evidence type="ECO:0000313" key="1">
    <source>
        <dbReference type="EMBL" id="KIY50703.1"/>
    </source>
</evidence>
<dbReference type="AlphaFoldDB" id="A0A0D7AIM2"/>
<organism evidence="1 2">
    <name type="scientific">Fistulina hepatica ATCC 64428</name>
    <dbReference type="NCBI Taxonomy" id="1128425"/>
    <lineage>
        <taxon>Eukaryota</taxon>
        <taxon>Fungi</taxon>
        <taxon>Dikarya</taxon>
        <taxon>Basidiomycota</taxon>
        <taxon>Agaricomycotina</taxon>
        <taxon>Agaricomycetes</taxon>
        <taxon>Agaricomycetidae</taxon>
        <taxon>Agaricales</taxon>
        <taxon>Fistulinaceae</taxon>
        <taxon>Fistulina</taxon>
    </lineage>
</organism>
<sequence>MFPDVILGSPLCHLGYYENHGLNAVEVPRQFCVTGTHGDLPPLDLHDPIVGRVYNDYVEATRNFCLMYASIHAIEQEYPQFAGTQRLLNGPIYRFTDPFDAIAHTCRLWLTAQAHTTEMHQCWQEDPELNRPSPLPEL</sequence>
<accession>A0A0D7AIM2</accession>
<protein>
    <submittedName>
        <fullName evidence="1">Uncharacterized protein</fullName>
    </submittedName>
</protein>
<dbReference type="EMBL" id="KN881675">
    <property type="protein sequence ID" value="KIY50703.1"/>
    <property type="molecule type" value="Genomic_DNA"/>
</dbReference>
<name>A0A0D7AIM2_9AGAR</name>
<evidence type="ECO:0000313" key="2">
    <source>
        <dbReference type="Proteomes" id="UP000054144"/>
    </source>
</evidence>
<dbReference type="Proteomes" id="UP000054144">
    <property type="component" value="Unassembled WGS sequence"/>
</dbReference>
<gene>
    <name evidence="1" type="ORF">FISHEDRAFT_71738</name>
</gene>
<proteinExistence type="predicted"/>
<reference evidence="1 2" key="1">
    <citation type="journal article" date="2015" name="Fungal Genet. Biol.">
        <title>Evolution of novel wood decay mechanisms in Agaricales revealed by the genome sequences of Fistulina hepatica and Cylindrobasidium torrendii.</title>
        <authorList>
            <person name="Floudas D."/>
            <person name="Held B.W."/>
            <person name="Riley R."/>
            <person name="Nagy L.G."/>
            <person name="Koehler G."/>
            <person name="Ransdell A.S."/>
            <person name="Younus H."/>
            <person name="Chow J."/>
            <person name="Chiniquy J."/>
            <person name="Lipzen A."/>
            <person name="Tritt A."/>
            <person name="Sun H."/>
            <person name="Haridas S."/>
            <person name="LaButti K."/>
            <person name="Ohm R.A."/>
            <person name="Kues U."/>
            <person name="Blanchette R.A."/>
            <person name="Grigoriev I.V."/>
            <person name="Minto R.E."/>
            <person name="Hibbett D.S."/>
        </authorList>
    </citation>
    <scope>NUCLEOTIDE SEQUENCE [LARGE SCALE GENOMIC DNA]</scope>
    <source>
        <strain evidence="1 2">ATCC 64428</strain>
    </source>
</reference>
<keyword evidence="2" id="KW-1185">Reference proteome</keyword>